<comment type="caution">
    <text evidence="1">The sequence shown here is derived from an EMBL/GenBank/DDBJ whole genome shotgun (WGS) entry which is preliminary data.</text>
</comment>
<evidence type="ECO:0008006" key="3">
    <source>
        <dbReference type="Google" id="ProtNLM"/>
    </source>
</evidence>
<evidence type="ECO:0000313" key="1">
    <source>
        <dbReference type="EMBL" id="MSU06576.1"/>
    </source>
</evidence>
<gene>
    <name evidence="1" type="ORF">FYJ80_07275</name>
</gene>
<name>A0A7X2TQK2_9SPIO</name>
<dbReference type="Proteomes" id="UP000460549">
    <property type="component" value="Unassembled WGS sequence"/>
</dbReference>
<dbReference type="RefSeq" id="WP_154425548.1">
    <property type="nucleotide sequence ID" value="NZ_VUNN01000013.1"/>
</dbReference>
<keyword evidence="2" id="KW-1185">Reference proteome</keyword>
<dbReference type="SUPFAM" id="SSF56112">
    <property type="entry name" value="Protein kinase-like (PK-like)"/>
    <property type="match status" value="1"/>
</dbReference>
<protein>
    <recommendedName>
        <fullName evidence="3">Serine/threonine protein kinase</fullName>
    </recommendedName>
</protein>
<reference evidence="1 2" key="1">
    <citation type="submission" date="2019-08" db="EMBL/GenBank/DDBJ databases">
        <title>In-depth cultivation of the pig gut microbiome towards novel bacterial diversity and tailored functional studies.</title>
        <authorList>
            <person name="Wylensek D."/>
            <person name="Hitch T.C.A."/>
            <person name="Clavel T."/>
        </authorList>
    </citation>
    <scope>NUCLEOTIDE SEQUENCE [LARGE SCALE GENOMIC DNA]</scope>
    <source>
        <strain evidence="1 2">NM-380-WT-3C1</strain>
    </source>
</reference>
<sequence length="174" mass="20593">MKFKGQEIDVIQLLGKGKGGYSYLVNYEGRLCVLKKFHNEEVSYYTFSSPKLELELRDYQRLKNAGILIPELYLTDSENQMLLKQYIPGPTCFDLVKNGLMSDEIVSLVRAMCKKLYPIGLNIDYYPTNFIYSKNELYYIDYESNQYSDEWNFENWGIKYWSQTPEFIEVLKNE</sequence>
<organism evidence="1 2">
    <name type="scientific">Bullifex porci</name>
    <dbReference type="NCBI Taxonomy" id="2606638"/>
    <lineage>
        <taxon>Bacteria</taxon>
        <taxon>Pseudomonadati</taxon>
        <taxon>Spirochaetota</taxon>
        <taxon>Spirochaetia</taxon>
        <taxon>Spirochaetales</taxon>
        <taxon>Spirochaetaceae</taxon>
        <taxon>Bullifex</taxon>
    </lineage>
</organism>
<dbReference type="InterPro" id="IPR011009">
    <property type="entry name" value="Kinase-like_dom_sf"/>
</dbReference>
<dbReference type="AlphaFoldDB" id="A0A7X2TQK2"/>
<evidence type="ECO:0000313" key="2">
    <source>
        <dbReference type="Proteomes" id="UP000460549"/>
    </source>
</evidence>
<proteinExistence type="predicted"/>
<dbReference type="EMBL" id="VUNN01000013">
    <property type="protein sequence ID" value="MSU06576.1"/>
    <property type="molecule type" value="Genomic_DNA"/>
</dbReference>
<accession>A0A7X2TQK2</accession>